<dbReference type="GeneID" id="28873386"/>
<keyword evidence="3" id="KW-1185">Reference proteome</keyword>
<dbReference type="OrthoDB" id="2157530at2759"/>
<dbReference type="InterPro" id="IPR052895">
    <property type="entry name" value="HetReg/Transcr_Mod"/>
</dbReference>
<gene>
    <name evidence="2" type="ORF">CH63R_14305</name>
</gene>
<reference evidence="3" key="1">
    <citation type="journal article" date="2017" name="BMC Genomics">
        <title>Gapless genome assembly of Colletotrichum higginsianum reveals chromosome structure and association of transposable elements with secondary metabolite gene clusters.</title>
        <authorList>
            <person name="Dallery J.-F."/>
            <person name="Lapalu N."/>
            <person name="Zampounis A."/>
            <person name="Pigne S."/>
            <person name="Luyten I."/>
            <person name="Amselem J."/>
            <person name="Wittenberg A.H.J."/>
            <person name="Zhou S."/>
            <person name="de Queiroz M.V."/>
            <person name="Robin G.P."/>
            <person name="Auger A."/>
            <person name="Hainaut M."/>
            <person name="Henrissat B."/>
            <person name="Kim K.-T."/>
            <person name="Lee Y.-H."/>
            <person name="Lespinet O."/>
            <person name="Schwartz D.C."/>
            <person name="Thon M.R."/>
            <person name="O'Connell R.J."/>
        </authorList>
    </citation>
    <scope>NUCLEOTIDE SEQUENCE [LARGE SCALE GENOMIC DNA]</scope>
    <source>
        <strain evidence="3">IMI 349063</strain>
    </source>
</reference>
<evidence type="ECO:0000313" key="3">
    <source>
        <dbReference type="Proteomes" id="UP000092177"/>
    </source>
</evidence>
<feature type="domain" description="Heterokaryon incompatibility" evidence="1">
    <location>
        <begin position="47"/>
        <end position="233"/>
    </location>
</feature>
<proteinExistence type="predicted"/>
<name>A0A1B7XTH4_COLHI</name>
<dbReference type="AlphaFoldDB" id="A0A1B7XTH4"/>
<dbReference type="RefSeq" id="XP_018151597.1">
    <property type="nucleotide sequence ID" value="XM_018309279.1"/>
</dbReference>
<organism evidence="2 3">
    <name type="scientific">Colletotrichum higginsianum (strain IMI 349063)</name>
    <name type="common">Crucifer anthracnose fungus</name>
    <dbReference type="NCBI Taxonomy" id="759273"/>
    <lineage>
        <taxon>Eukaryota</taxon>
        <taxon>Fungi</taxon>
        <taxon>Dikarya</taxon>
        <taxon>Ascomycota</taxon>
        <taxon>Pezizomycotina</taxon>
        <taxon>Sordariomycetes</taxon>
        <taxon>Hypocreomycetidae</taxon>
        <taxon>Glomerellales</taxon>
        <taxon>Glomerellaceae</taxon>
        <taxon>Colletotrichum</taxon>
        <taxon>Colletotrichum destructivum species complex</taxon>
    </lineage>
</organism>
<dbReference type="Pfam" id="PF06985">
    <property type="entry name" value="HET"/>
    <property type="match status" value="1"/>
</dbReference>
<dbReference type="PANTHER" id="PTHR24148">
    <property type="entry name" value="ANKYRIN REPEAT DOMAIN-CONTAINING PROTEIN 39 HOMOLOG-RELATED"/>
    <property type="match status" value="1"/>
</dbReference>
<dbReference type="Proteomes" id="UP000092177">
    <property type="component" value="Chromosome 10"/>
</dbReference>
<evidence type="ECO:0000313" key="2">
    <source>
        <dbReference type="EMBL" id="OBR03079.1"/>
    </source>
</evidence>
<dbReference type="InterPro" id="IPR010730">
    <property type="entry name" value="HET"/>
</dbReference>
<dbReference type="VEuPathDB" id="FungiDB:CH63R_14305"/>
<dbReference type="PANTHER" id="PTHR24148:SF73">
    <property type="entry name" value="HET DOMAIN PROTEIN (AFU_ORTHOLOGUE AFUA_8G01020)"/>
    <property type="match status" value="1"/>
</dbReference>
<protein>
    <submittedName>
        <fullName evidence="2">HET domain-containing protein</fullName>
    </submittedName>
</protein>
<dbReference type="EMBL" id="LTAN01000010">
    <property type="protein sequence ID" value="OBR03079.1"/>
    <property type="molecule type" value="Genomic_DNA"/>
</dbReference>
<comment type="caution">
    <text evidence="2">The sequence shown here is derived from an EMBL/GenBank/DDBJ whole genome shotgun (WGS) entry which is preliminary data.</text>
</comment>
<dbReference type="KEGG" id="chig:CH63R_14305"/>
<accession>A0A1B7XTH4</accession>
<sequence length="266" mass="30299">MEASYEYTSLSHSRATRLIRLYPDANEDAPLGCELEEVSVDKPLPPYVALSYTWNNEEPSVKLKISASAGGDPAVTRILLITPNCAAALKVLRNSDLVRQHGLWIDAICINQACNDEKGDQVAMMATIYDEAKHVLVWLGSEWAPKTYQDVAPFDKRWLRKVCEFHNGLKGCMEFLLISLKRHAFRPTLRSMIIQSNTSSRPLTDDLRLVIDKEVLMHMMKAPYWARAWTFQETMNPSTKLLCQDSRHCPVYVLWYGLQQISFSSS</sequence>
<evidence type="ECO:0000259" key="1">
    <source>
        <dbReference type="Pfam" id="PF06985"/>
    </source>
</evidence>